<feature type="region of interest" description="Disordered" evidence="1">
    <location>
        <begin position="136"/>
        <end position="166"/>
    </location>
</feature>
<gene>
    <name evidence="3" type="ORF">E3P99_01417</name>
</gene>
<organism evidence="3 4">
    <name type="scientific">Wallemia hederae</name>
    <dbReference type="NCBI Taxonomy" id="1540922"/>
    <lineage>
        <taxon>Eukaryota</taxon>
        <taxon>Fungi</taxon>
        <taxon>Dikarya</taxon>
        <taxon>Basidiomycota</taxon>
        <taxon>Wallemiomycotina</taxon>
        <taxon>Wallemiomycetes</taxon>
        <taxon>Wallemiales</taxon>
        <taxon>Wallemiaceae</taxon>
        <taxon>Wallemia</taxon>
    </lineage>
</organism>
<name>A0A4T0FRD2_9BASI</name>
<evidence type="ECO:0000313" key="4">
    <source>
        <dbReference type="Proteomes" id="UP000310189"/>
    </source>
</evidence>
<sequence length="251" mass="28419">MEEYIQVYSPDEAHLNINITSDIPAHDTIAPAQLHSEATPTTSGGMSQASLANEPPPPRKRRRRKEEKICKPQNAWLIYRKEFQEKLRASGSLVSNVAQVSSLASEAYAKLTQEEHEHYTRLAAFETEQLKLKHPNVKFTRRAKRKDQSKDQNTPAEPPVNPEKEGLSDIDKTFAAMLHSVSLEEDLGQDDTASKHPQIRMVESCAVDPSKLRPRLYPRSFEPPETDYSENPFSCFAGETPPNFERSYSLI</sequence>
<dbReference type="CDD" id="cd01389">
    <property type="entry name" value="HMG-box_ROX1-like"/>
    <property type="match status" value="1"/>
</dbReference>
<dbReference type="Gene3D" id="1.10.30.10">
    <property type="entry name" value="High mobility group box domain"/>
    <property type="match status" value="1"/>
</dbReference>
<keyword evidence="4" id="KW-1185">Reference proteome</keyword>
<feature type="region of interest" description="Disordered" evidence="1">
    <location>
        <begin position="37"/>
        <end position="67"/>
    </location>
</feature>
<protein>
    <recommendedName>
        <fullName evidence="2">HMG box domain-containing protein</fullName>
    </recommendedName>
</protein>
<reference evidence="3 4" key="1">
    <citation type="submission" date="2019-03" db="EMBL/GenBank/DDBJ databases">
        <title>Sequencing 23 genomes of Wallemia ichthyophaga.</title>
        <authorList>
            <person name="Gostincar C."/>
        </authorList>
    </citation>
    <scope>NUCLEOTIDE SEQUENCE [LARGE SCALE GENOMIC DNA]</scope>
    <source>
        <strain evidence="3 4">EXF-5753</strain>
    </source>
</reference>
<dbReference type="OrthoDB" id="6247875at2759"/>
<accession>A0A4T0FRD2</accession>
<evidence type="ECO:0000313" key="3">
    <source>
        <dbReference type="EMBL" id="TIA90830.1"/>
    </source>
</evidence>
<dbReference type="InterPro" id="IPR036910">
    <property type="entry name" value="HMG_box_dom_sf"/>
</dbReference>
<dbReference type="SUPFAM" id="SSF47095">
    <property type="entry name" value="HMG-box"/>
    <property type="match status" value="1"/>
</dbReference>
<comment type="caution">
    <text evidence="3">The sequence shown here is derived from an EMBL/GenBank/DDBJ whole genome shotgun (WGS) entry which is preliminary data.</text>
</comment>
<dbReference type="InterPro" id="IPR009071">
    <property type="entry name" value="HMG_box_dom"/>
</dbReference>
<dbReference type="EMBL" id="SPNW01000016">
    <property type="protein sequence ID" value="TIA90830.1"/>
    <property type="molecule type" value="Genomic_DNA"/>
</dbReference>
<evidence type="ECO:0000259" key="2">
    <source>
        <dbReference type="SMART" id="SM00398"/>
    </source>
</evidence>
<feature type="domain" description="HMG box" evidence="2">
    <location>
        <begin position="68"/>
        <end position="139"/>
    </location>
</feature>
<dbReference type="AlphaFoldDB" id="A0A4T0FRD2"/>
<dbReference type="Proteomes" id="UP000310189">
    <property type="component" value="Unassembled WGS sequence"/>
</dbReference>
<proteinExistence type="predicted"/>
<dbReference type="Pfam" id="PF00505">
    <property type="entry name" value="HMG_box"/>
    <property type="match status" value="1"/>
</dbReference>
<feature type="compositionally biased region" description="Basic residues" evidence="1">
    <location>
        <begin position="136"/>
        <end position="147"/>
    </location>
</feature>
<dbReference type="SMART" id="SM00398">
    <property type="entry name" value="HMG"/>
    <property type="match status" value="1"/>
</dbReference>
<evidence type="ECO:0000256" key="1">
    <source>
        <dbReference type="SAM" id="MobiDB-lite"/>
    </source>
</evidence>
<feature type="compositionally biased region" description="Polar residues" evidence="1">
    <location>
        <begin position="37"/>
        <end position="51"/>
    </location>
</feature>